<protein>
    <submittedName>
        <fullName evidence="1">Uncharacterized protein</fullName>
    </submittedName>
</protein>
<dbReference type="GeneID" id="9887575"/>
<gene>
    <name evidence="1" type="ORF">crov173</name>
</gene>
<dbReference type="EMBL" id="GU244497">
    <property type="protein sequence ID" value="ADO67206.1"/>
    <property type="molecule type" value="Genomic_DNA"/>
</dbReference>
<reference evidence="1 2" key="1">
    <citation type="journal article" date="2010" name="Proc. Natl. Acad. Sci. U.S.A.">
        <title>Giant virus with a remarkable complement of genes infects marine zooplankton.</title>
        <authorList>
            <person name="Fischer M.G."/>
            <person name="Allen M.J."/>
            <person name="Wilson W.H."/>
            <person name="Suttle C.A."/>
        </authorList>
    </citation>
    <scope>NUCLEOTIDE SEQUENCE [LARGE SCALE GENOMIC DNA]</scope>
    <source>
        <strain evidence="1 2">BV-PW1</strain>
    </source>
</reference>
<organism evidence="1 2">
    <name type="scientific">Cafeteria roenbergensis virus (strain BV-PW1)</name>
    <name type="common">CroV</name>
    <dbReference type="NCBI Taxonomy" id="693272"/>
    <lineage>
        <taxon>Viruses</taxon>
        <taxon>Varidnaviria</taxon>
        <taxon>Bamfordvirae</taxon>
        <taxon>Nucleocytoviricota</taxon>
        <taxon>Megaviricetes</taxon>
        <taxon>Imitervirales</taxon>
        <taxon>Mimiviridae</taxon>
        <taxon>Aliimimivirinae</taxon>
        <taxon>Rheavirus</taxon>
        <taxon>Rheavirus sinusmexicani</taxon>
    </lineage>
</organism>
<evidence type="ECO:0000313" key="2">
    <source>
        <dbReference type="Proteomes" id="UP000029781"/>
    </source>
</evidence>
<proteinExistence type="predicted"/>
<dbReference type="Proteomes" id="UP000029781">
    <property type="component" value="Segment"/>
</dbReference>
<sequence length="267" mass="32135">MEKHIFEKFYFLFFDLDSEIIKPSDFTHSQLGYIEDIYIYIETFLINKLIFNEFDKNWKSFGFIINKFHQLHNNNLTNVYYLDKTGNKYYPYQENLKEIHLNNYIINFIKNNFIIIKDKINITDKPSLWYQADEIKPFKMFHENLTIFEGYNTVYSQSDFEKSNINLVSFQSTKFLHNLIIKMDLLNKNIQIDIFNKISNLKKKYNSIYNKISLLKKANELNIKKNKIFSLDKIIDLIDEQNNLSKKIIIEKNNIQNGILFIPNIKK</sequence>
<dbReference type="RefSeq" id="YP_003969805.1">
    <property type="nucleotide sequence ID" value="NC_014637.1"/>
</dbReference>
<dbReference type="KEGG" id="vg:9887575"/>
<accession>E3T4U3</accession>
<keyword evidence="2" id="KW-1185">Reference proteome</keyword>
<organismHost>
    <name type="scientific">Cafeteria roenbergensis</name>
    <name type="common">Marine flagellate</name>
    <dbReference type="NCBI Taxonomy" id="33653"/>
</organismHost>
<evidence type="ECO:0000313" key="1">
    <source>
        <dbReference type="EMBL" id="ADO67206.1"/>
    </source>
</evidence>
<name>E3T4U3_CROVB</name>